<dbReference type="GO" id="GO:0005829">
    <property type="term" value="C:cytosol"/>
    <property type="evidence" value="ECO:0007669"/>
    <property type="project" value="TreeGrafter"/>
</dbReference>
<dbReference type="AlphaFoldDB" id="A0A429ZPP4"/>
<reference evidence="10 11" key="1">
    <citation type="submission" date="2017-05" db="EMBL/GenBank/DDBJ databases">
        <title>Vagococcus spp. assemblies.</title>
        <authorList>
            <person name="Gulvik C.A."/>
        </authorList>
    </citation>
    <scope>NUCLEOTIDE SEQUENCE [LARGE SCALE GENOMIC DNA]</scope>
    <source>
        <strain evidence="10 11">SS1994</strain>
    </source>
</reference>
<accession>A0A429ZPP4</accession>
<comment type="subcellular location">
    <subcellularLocation>
        <location evidence="8">Cytoplasm</location>
    </subcellularLocation>
</comment>
<evidence type="ECO:0000256" key="7">
    <source>
        <dbReference type="ARBA" id="ARBA00049929"/>
    </source>
</evidence>
<dbReference type="PROSITE" id="PS00178">
    <property type="entry name" value="AA_TRNA_LIGASE_I"/>
    <property type="match status" value="1"/>
</dbReference>
<dbReference type="RefSeq" id="WP_125956506.1">
    <property type="nucleotide sequence ID" value="NZ_JAQEJV010000003.1"/>
</dbReference>
<evidence type="ECO:0000256" key="6">
    <source>
        <dbReference type="ARBA" id="ARBA00023146"/>
    </source>
</evidence>
<sequence length="339" mass="37753">MKTIFSGIQPSGIPTIGNYIGAMKQFVQLQNDYHCFFCIVDEHAITVPQDRLKLRQQILQLASLYLAVGIDPEKATVFIQSEVPAHAEAAWIVQCNTSLGELERMTQFKDKSQKVGSTSVSAGLLTYPPLMVADIILYNTDLVPVGEDQKQHLELTRDFVERFNSRYAENPNQPLLSLPEVKIPDKNAGGRIMSLQDPTKKMSKSDSNSKGFISMLDEPNMIRKKIRSAVTDSSGKIEYDVENKPGVSNLLVIYSSLSDYSIEELVEKYADAGYAEFKNDLAEVVVAALEPVQTRYNELLNSEELQTILDDGAIEASKVANKTLRKMKNAVGLGRKTKR</sequence>
<feature type="short sequence motif" description="'KMSKS' region" evidence="8">
    <location>
        <begin position="201"/>
        <end position="205"/>
    </location>
</feature>
<dbReference type="InterPro" id="IPR024109">
    <property type="entry name" value="Trp-tRNA-ligase_bac-type"/>
</dbReference>
<dbReference type="PANTHER" id="PTHR43766">
    <property type="entry name" value="TRYPTOPHAN--TRNA LIGASE, MITOCHONDRIAL"/>
    <property type="match status" value="1"/>
</dbReference>
<organism evidence="10 11">
    <name type="scientific">Vagococcus bubulae</name>
    <dbReference type="NCBI Taxonomy" id="1977868"/>
    <lineage>
        <taxon>Bacteria</taxon>
        <taxon>Bacillati</taxon>
        <taxon>Bacillota</taxon>
        <taxon>Bacilli</taxon>
        <taxon>Lactobacillales</taxon>
        <taxon>Enterococcaceae</taxon>
        <taxon>Vagococcus</taxon>
    </lineage>
</organism>
<feature type="binding site" evidence="8">
    <location>
        <begin position="17"/>
        <end position="18"/>
    </location>
    <ligand>
        <name>ATP</name>
        <dbReference type="ChEBI" id="CHEBI:30616"/>
    </ligand>
</feature>
<feature type="binding site" evidence="8">
    <location>
        <begin position="201"/>
        <end position="205"/>
    </location>
    <ligand>
        <name>ATP</name>
        <dbReference type="ChEBI" id="CHEBI:30616"/>
    </ligand>
</feature>
<evidence type="ECO:0000256" key="5">
    <source>
        <dbReference type="ARBA" id="ARBA00022917"/>
    </source>
</evidence>
<dbReference type="InterPro" id="IPR014729">
    <property type="entry name" value="Rossmann-like_a/b/a_fold"/>
</dbReference>
<comment type="function">
    <text evidence="8">Catalyzes the attachment of tryptophan to tRNA(Trp).</text>
</comment>
<evidence type="ECO:0000256" key="8">
    <source>
        <dbReference type="HAMAP-Rule" id="MF_00140"/>
    </source>
</evidence>
<dbReference type="GO" id="GO:0004830">
    <property type="term" value="F:tryptophan-tRNA ligase activity"/>
    <property type="evidence" value="ECO:0007669"/>
    <property type="project" value="UniProtKB-UniRule"/>
</dbReference>
<dbReference type="Proteomes" id="UP000288490">
    <property type="component" value="Unassembled WGS sequence"/>
</dbReference>
<evidence type="ECO:0000256" key="1">
    <source>
        <dbReference type="ARBA" id="ARBA00005594"/>
    </source>
</evidence>
<evidence type="ECO:0000313" key="11">
    <source>
        <dbReference type="Proteomes" id="UP000288490"/>
    </source>
</evidence>
<feature type="binding site" evidence="8">
    <location>
        <position position="192"/>
    </location>
    <ligand>
        <name>ATP</name>
        <dbReference type="ChEBI" id="CHEBI:30616"/>
    </ligand>
</feature>
<dbReference type="PANTHER" id="PTHR43766:SF1">
    <property type="entry name" value="TRYPTOPHAN--TRNA LIGASE, MITOCHONDRIAL"/>
    <property type="match status" value="1"/>
</dbReference>
<comment type="catalytic activity">
    <reaction evidence="7 8">
        <text>tRNA(Trp) + L-tryptophan + ATP = L-tryptophyl-tRNA(Trp) + AMP + diphosphate + H(+)</text>
        <dbReference type="Rhea" id="RHEA:24080"/>
        <dbReference type="Rhea" id="RHEA-COMP:9671"/>
        <dbReference type="Rhea" id="RHEA-COMP:9705"/>
        <dbReference type="ChEBI" id="CHEBI:15378"/>
        <dbReference type="ChEBI" id="CHEBI:30616"/>
        <dbReference type="ChEBI" id="CHEBI:33019"/>
        <dbReference type="ChEBI" id="CHEBI:57912"/>
        <dbReference type="ChEBI" id="CHEBI:78442"/>
        <dbReference type="ChEBI" id="CHEBI:78535"/>
        <dbReference type="ChEBI" id="CHEBI:456215"/>
        <dbReference type="EC" id="6.1.1.2"/>
    </reaction>
</comment>
<keyword evidence="3 8" id="KW-0547">Nucleotide-binding</keyword>
<keyword evidence="8" id="KW-0963">Cytoplasm</keyword>
<evidence type="ECO:0000256" key="9">
    <source>
        <dbReference type="RuleBase" id="RU363036"/>
    </source>
</evidence>
<keyword evidence="5 8" id="KW-0648">Protein biosynthesis</keyword>
<dbReference type="CDD" id="cd00806">
    <property type="entry name" value="TrpRS_core"/>
    <property type="match status" value="1"/>
</dbReference>
<keyword evidence="2 8" id="KW-0436">Ligase</keyword>
<feature type="binding site" evidence="8">
    <location>
        <begin position="9"/>
        <end position="11"/>
    </location>
    <ligand>
        <name>ATP</name>
        <dbReference type="ChEBI" id="CHEBI:30616"/>
    </ligand>
</feature>
<protein>
    <recommendedName>
        <fullName evidence="8">Tryptophan--tRNA ligase</fullName>
        <ecNumber evidence="8">6.1.1.2</ecNumber>
    </recommendedName>
    <alternativeName>
        <fullName evidence="8">Tryptophanyl-tRNA synthetase</fullName>
        <shortName evidence="8">TrpRS</shortName>
    </alternativeName>
</protein>
<proteinExistence type="inferred from homology"/>
<evidence type="ECO:0000256" key="4">
    <source>
        <dbReference type="ARBA" id="ARBA00022840"/>
    </source>
</evidence>
<feature type="short sequence motif" description="'HIGH' region" evidence="8">
    <location>
        <begin position="10"/>
        <end position="18"/>
    </location>
</feature>
<dbReference type="HAMAP" id="MF_00140_B">
    <property type="entry name" value="Trp_tRNA_synth_B"/>
    <property type="match status" value="1"/>
</dbReference>
<dbReference type="NCBIfam" id="TIGR00233">
    <property type="entry name" value="trpS"/>
    <property type="match status" value="1"/>
</dbReference>
<keyword evidence="6 8" id="KW-0030">Aminoacyl-tRNA synthetase</keyword>
<comment type="similarity">
    <text evidence="1 8 9">Belongs to the class-I aminoacyl-tRNA synthetase family.</text>
</comment>
<dbReference type="GO" id="GO:0005524">
    <property type="term" value="F:ATP binding"/>
    <property type="evidence" value="ECO:0007669"/>
    <property type="project" value="UniProtKB-UniRule"/>
</dbReference>
<dbReference type="Gene3D" id="3.40.50.620">
    <property type="entry name" value="HUPs"/>
    <property type="match status" value="1"/>
</dbReference>
<gene>
    <name evidence="8" type="primary">trpS</name>
    <name evidence="10" type="ORF">CBF36_03035</name>
</gene>
<evidence type="ECO:0000313" key="10">
    <source>
        <dbReference type="EMBL" id="RST95672.1"/>
    </source>
</evidence>
<dbReference type="PRINTS" id="PR01039">
    <property type="entry name" value="TRNASYNTHTRP"/>
</dbReference>
<evidence type="ECO:0000256" key="2">
    <source>
        <dbReference type="ARBA" id="ARBA00022598"/>
    </source>
</evidence>
<dbReference type="FunFam" id="1.10.240.10:FF:000002">
    <property type="entry name" value="Tryptophan--tRNA ligase"/>
    <property type="match status" value="1"/>
</dbReference>
<dbReference type="InterPro" id="IPR001412">
    <property type="entry name" value="aa-tRNA-synth_I_CS"/>
</dbReference>
<dbReference type="EC" id="6.1.1.2" evidence="8"/>
<dbReference type="EMBL" id="NGJT01000003">
    <property type="protein sequence ID" value="RST95672.1"/>
    <property type="molecule type" value="Genomic_DNA"/>
</dbReference>
<dbReference type="Gene3D" id="1.10.240.10">
    <property type="entry name" value="Tyrosyl-Transfer RNA Synthetase"/>
    <property type="match status" value="1"/>
</dbReference>
<name>A0A429ZPP4_9ENTE</name>
<dbReference type="InterPro" id="IPR050203">
    <property type="entry name" value="Trp-tRNA_synthetase"/>
</dbReference>
<dbReference type="SUPFAM" id="SSF52374">
    <property type="entry name" value="Nucleotidylyl transferase"/>
    <property type="match status" value="1"/>
</dbReference>
<dbReference type="GO" id="GO:0006436">
    <property type="term" value="P:tryptophanyl-tRNA aminoacylation"/>
    <property type="evidence" value="ECO:0007669"/>
    <property type="project" value="UniProtKB-UniRule"/>
</dbReference>
<feature type="binding site" evidence="8">
    <location>
        <position position="134"/>
    </location>
    <ligand>
        <name>L-tryptophan</name>
        <dbReference type="ChEBI" id="CHEBI:57912"/>
    </ligand>
</feature>
<dbReference type="InterPro" id="IPR002305">
    <property type="entry name" value="aa-tRNA-synth_Ic"/>
</dbReference>
<feature type="binding site" evidence="8">
    <location>
        <begin position="146"/>
        <end position="148"/>
    </location>
    <ligand>
        <name>ATP</name>
        <dbReference type="ChEBI" id="CHEBI:30616"/>
    </ligand>
</feature>
<dbReference type="InterPro" id="IPR002306">
    <property type="entry name" value="Trp-tRNA-ligase"/>
</dbReference>
<keyword evidence="4 8" id="KW-0067">ATP-binding</keyword>
<keyword evidence="11" id="KW-1185">Reference proteome</keyword>
<evidence type="ECO:0000256" key="3">
    <source>
        <dbReference type="ARBA" id="ARBA00022741"/>
    </source>
</evidence>
<dbReference type="Pfam" id="PF00579">
    <property type="entry name" value="tRNA-synt_1b"/>
    <property type="match status" value="1"/>
</dbReference>
<comment type="caution">
    <text evidence="10">The sequence shown here is derived from an EMBL/GenBank/DDBJ whole genome shotgun (WGS) entry which is preliminary data.</text>
</comment>
<dbReference type="OrthoDB" id="9801042at2"/>
<comment type="subunit">
    <text evidence="8">Homodimer.</text>
</comment>